<dbReference type="InterPro" id="IPR036188">
    <property type="entry name" value="FAD/NAD-bd_sf"/>
</dbReference>
<dbReference type="InterPro" id="IPR050464">
    <property type="entry name" value="Zeta_carotene_desat/Oxidored"/>
</dbReference>
<feature type="compositionally biased region" description="Polar residues" evidence="1">
    <location>
        <begin position="33"/>
        <end position="43"/>
    </location>
</feature>
<sequence length="455" mass="49790">MGSGLAGLACAFELADQGRRVLVLEAGAVAGGRTSNWKQGSEPQSHHFPPRPSPSGMLVESGFHKFLGFYEDLPKLLRRAGIDLDKMLTWEKTMEIRIPDGKTAGEFGIAPVKAPLKTIGGLLGNNDILSYAEKLSLLPFLAAGFKDYAANPEKLDRCSVKEYAERHGVHPDALSHLLEPLTGGILFLPPERFSALVFFSLFAPAAAKVLNMQIGGFNGGMRDVMVEPLIEAIRDRGGEVRLNSPVRGLLRDGEAVRGVRLDSGDLRAGHVVVAADLGSAQRLLRPEFGTAPQWQPFFALQTMPHITLQLELTEPLLPEDRTEFGPGTIWGSFTEQSRTTFRHVPGRVSAILTPSDELMALTDEEIFERACLDAVRLGLELRPKVTEYRVIRSRDLFYSVQPGNDRHRPEQRTGVPGLTLAGDYTRQSMYTTMEGAVRSGLLAAEAVIKALQTQA</sequence>
<dbReference type="SUPFAM" id="SSF51905">
    <property type="entry name" value="FAD/NAD(P)-binding domain"/>
    <property type="match status" value="1"/>
</dbReference>
<reference evidence="4" key="1">
    <citation type="submission" date="2011-06" db="EMBL/GenBank/DDBJ databases">
        <title>Complete genome sequence of Paenibacillus mucilaginosus KNP414.</title>
        <authorList>
            <person name="Wang J."/>
            <person name="Hu S."/>
            <person name="Hu X."/>
            <person name="Zhang B."/>
            <person name="Dong D."/>
            <person name="Zhang S."/>
            <person name="Zhao K."/>
            <person name="Wu D."/>
        </authorList>
    </citation>
    <scope>NUCLEOTIDE SEQUENCE [LARGE SCALE GENOMIC DNA]</scope>
    <source>
        <strain evidence="4">KNP414</strain>
    </source>
</reference>
<dbReference type="InterPro" id="IPR002937">
    <property type="entry name" value="Amino_oxidase"/>
</dbReference>
<organism evidence="3 4">
    <name type="scientific">Paenibacillus mucilaginosus (strain KNP414)</name>
    <dbReference type="NCBI Taxonomy" id="1036673"/>
    <lineage>
        <taxon>Bacteria</taxon>
        <taxon>Bacillati</taxon>
        <taxon>Bacillota</taxon>
        <taxon>Bacilli</taxon>
        <taxon>Bacillales</taxon>
        <taxon>Paenibacillaceae</taxon>
        <taxon>Paenibacillus</taxon>
    </lineage>
</organism>
<dbReference type="PATRIC" id="fig|1036673.3.peg.6921"/>
<reference evidence="3 4" key="2">
    <citation type="journal article" date="2013" name="Genome Announc.">
        <title>Genome Sequence of Growth-Improving Paenibacillus mucilaginosus Strain KNP414.</title>
        <authorList>
            <person name="Lu J.J."/>
            <person name="Wang J.F."/>
            <person name="Hu X.F."/>
        </authorList>
    </citation>
    <scope>NUCLEOTIDE SEQUENCE [LARGE SCALE GENOMIC DNA]</scope>
    <source>
        <strain evidence="3 4">KNP414</strain>
    </source>
</reference>
<evidence type="ECO:0000259" key="2">
    <source>
        <dbReference type="Pfam" id="PF01593"/>
    </source>
</evidence>
<evidence type="ECO:0000313" key="3">
    <source>
        <dbReference type="EMBL" id="AEI45921.1"/>
    </source>
</evidence>
<dbReference type="GO" id="GO:0016491">
    <property type="term" value="F:oxidoreductase activity"/>
    <property type="evidence" value="ECO:0007669"/>
    <property type="project" value="InterPro"/>
</dbReference>
<feature type="region of interest" description="Disordered" evidence="1">
    <location>
        <begin position="33"/>
        <end position="54"/>
    </location>
</feature>
<protein>
    <submittedName>
        <fullName evidence="3">Carotene 7,8-desaturase</fullName>
    </submittedName>
</protein>
<dbReference type="PANTHER" id="PTHR42923">
    <property type="entry name" value="PROTOPORPHYRINOGEN OXIDASE"/>
    <property type="match status" value="1"/>
</dbReference>
<dbReference type="Pfam" id="PF01593">
    <property type="entry name" value="Amino_oxidase"/>
    <property type="match status" value="1"/>
</dbReference>
<accession>F8FPV4</accession>
<feature type="domain" description="Amine oxidase" evidence="2">
    <location>
        <begin position="5"/>
        <end position="448"/>
    </location>
</feature>
<dbReference type="EMBL" id="CP002869">
    <property type="protein sequence ID" value="AEI45921.1"/>
    <property type="molecule type" value="Genomic_DNA"/>
</dbReference>
<name>F8FPV4_PAEMK</name>
<evidence type="ECO:0000313" key="4">
    <source>
        <dbReference type="Proteomes" id="UP000006620"/>
    </source>
</evidence>
<dbReference type="HOGENOM" id="CLU_022687_2_0_9"/>
<proteinExistence type="predicted"/>
<dbReference type="AlphaFoldDB" id="F8FPV4"/>
<dbReference type="Proteomes" id="UP000006620">
    <property type="component" value="Chromosome"/>
</dbReference>
<dbReference type="KEGG" id="pms:KNP414_07417"/>
<dbReference type="PANTHER" id="PTHR42923:SF46">
    <property type="entry name" value="AMINE OXIDASE"/>
    <property type="match status" value="1"/>
</dbReference>
<evidence type="ECO:0000256" key="1">
    <source>
        <dbReference type="SAM" id="MobiDB-lite"/>
    </source>
</evidence>
<dbReference type="Gene3D" id="3.50.50.60">
    <property type="entry name" value="FAD/NAD(P)-binding domain"/>
    <property type="match status" value="1"/>
</dbReference>
<gene>
    <name evidence="3" type="ordered locus">KNP414_07417</name>
</gene>